<dbReference type="InterPro" id="IPR011990">
    <property type="entry name" value="TPR-like_helical_dom_sf"/>
</dbReference>
<dbReference type="PANTHER" id="PTHR44943">
    <property type="entry name" value="CELLULOSE SYNTHASE OPERON PROTEIN C"/>
    <property type="match status" value="1"/>
</dbReference>
<keyword evidence="1" id="KW-0677">Repeat</keyword>
<dbReference type="PANTHER" id="PTHR44943:SF5">
    <property type="entry name" value="BLL7697 PROTEIN"/>
    <property type="match status" value="1"/>
</dbReference>
<name>A0ABZ1NLN0_STRVL</name>
<feature type="repeat" description="TPR" evidence="3">
    <location>
        <begin position="913"/>
        <end position="946"/>
    </location>
</feature>
<dbReference type="Pfam" id="PF14559">
    <property type="entry name" value="TPR_19"/>
    <property type="match status" value="4"/>
</dbReference>
<evidence type="ECO:0000313" key="5">
    <source>
        <dbReference type="EMBL" id="WUG92604.1"/>
    </source>
</evidence>
<dbReference type="InterPro" id="IPR019734">
    <property type="entry name" value="TPR_rpt"/>
</dbReference>
<feature type="repeat" description="TPR" evidence="3">
    <location>
        <begin position="388"/>
        <end position="421"/>
    </location>
</feature>
<dbReference type="SUPFAM" id="SSF48452">
    <property type="entry name" value="TPR-like"/>
    <property type="match status" value="4"/>
</dbReference>
<feature type="repeat" description="TPR" evidence="3">
    <location>
        <begin position="490"/>
        <end position="523"/>
    </location>
</feature>
<dbReference type="InterPro" id="IPR051685">
    <property type="entry name" value="Ycf3/AcsC/BcsC/TPR_MFPF"/>
</dbReference>
<evidence type="ECO:0000256" key="1">
    <source>
        <dbReference type="ARBA" id="ARBA00022737"/>
    </source>
</evidence>
<feature type="repeat" description="TPR" evidence="3">
    <location>
        <begin position="219"/>
        <end position="252"/>
    </location>
</feature>
<evidence type="ECO:0000313" key="6">
    <source>
        <dbReference type="Proteomes" id="UP001341259"/>
    </source>
</evidence>
<dbReference type="Pfam" id="PF13414">
    <property type="entry name" value="TPR_11"/>
    <property type="match status" value="1"/>
</dbReference>
<organism evidence="5 6">
    <name type="scientific">Streptomyces violaceus</name>
    <name type="common">Streptomyces venezuelae</name>
    <dbReference type="NCBI Taxonomy" id="1936"/>
    <lineage>
        <taxon>Bacteria</taxon>
        <taxon>Bacillati</taxon>
        <taxon>Actinomycetota</taxon>
        <taxon>Actinomycetes</taxon>
        <taxon>Kitasatosporales</taxon>
        <taxon>Streptomycetaceae</taxon>
        <taxon>Streptomyces</taxon>
    </lineage>
</organism>
<dbReference type="SMART" id="SM00028">
    <property type="entry name" value="TPR"/>
    <property type="match status" value="20"/>
</dbReference>
<feature type="repeat" description="TPR" evidence="3">
    <location>
        <begin position="560"/>
        <end position="593"/>
    </location>
</feature>
<proteinExistence type="predicted"/>
<gene>
    <name evidence="5" type="ORF">OHB29_05995</name>
</gene>
<feature type="repeat" description="TPR" evidence="3">
    <location>
        <begin position="594"/>
        <end position="627"/>
    </location>
</feature>
<feature type="region of interest" description="Disordered" evidence="4">
    <location>
        <begin position="1"/>
        <end position="34"/>
    </location>
</feature>
<feature type="compositionally biased region" description="Basic and acidic residues" evidence="4">
    <location>
        <begin position="1"/>
        <end position="10"/>
    </location>
</feature>
<dbReference type="EMBL" id="CP107906">
    <property type="protein sequence ID" value="WUG92604.1"/>
    <property type="molecule type" value="Genomic_DNA"/>
</dbReference>
<feature type="repeat" description="TPR" evidence="3">
    <location>
        <begin position="675"/>
        <end position="708"/>
    </location>
</feature>
<sequence length="1210" mass="130910">MGTSRPRDGTKFGAFWRRPNWSGPNARPVPEPPVEPELLRRMEHLRTDYQEQRLEESVREATDLEAAAAEHIKQADGPLLGLLALAGAAATLLGLARQLIGDPDKAQPAFERAVSAFDKAKDFLTGRGEYVAAFGIALAMAGQHPAEAEQLLRRAAELGEDTPDVRRSLALSLRDAGHTQQALEVLDDAVRRAPYDWRALQARAELMDDRKAAAAADVAAAWARTGDALLAAGLPEQAKRPYRRAVELTPEDADLHLGLADALSRAGHRLEAIESLRRAADLPSDEEIALSVAGGLIDLGDPEKALGVTNTLIRRDPDHAHALDLKATALLLLDRSAEALAVLDGRKKTAPQDSGLHVLRGLALSSAGRREEAVQALETADSLHPEQPDVLQRLGAAFAEVGRGDDARRVLDQALKRSPDDPAVLLLRGQLQADMGDLKAAEADLDRAAEIATEPASALASLGFVLARQDRSAEALASLDNAVTADPGMEWAWAIRGDTLSTLRRWKDAATSYERALALDPAFTPAMTGLAQALLEVDEPDPERARALAQRAVDLDATSVLGHTMVGEVARQQAHYDEALAALDEALRLEPRYAYALGTRGQVLHALQRLPEAIESLERAAELAPDTAWIQSALGNVYLQASLRARRTGDPDIVPDDLRHAVQRLERAAELLPSPEAWMNAAQVRADLGEFDIAERDLRRALDVEPGHLDARLGLARLLSLTEHGEEALTELERAAGGDELPPYGETIRGRSLYTLGRYEESAASLEAAVRRAPEDQEAHAALGETYRVTGQLDAALAQLNAAVELDGDDAWALASRGAVFGALDDEARALADLHRALELAPDYLFAWSQLRSLLESWNRQEEAVTQLAEANARNPDDPDLLMEYAQALSSAGQNQEALAVLDEVLWRKPDEALATRLYGWTLLSLGRHTEAVSCFERAAQADPHNEVALNDLAEAKTRCGQVDEALQIIERALSVSRTRSTFTAKSGILARIGAWSDAVTAAREAVALPPEEATAHAALGWSLEHIGAAARDEALAAYATALEIAPRDVWALQGKADTIWSLRGPDVARAEYFGIIDVLGTAPPPEKLQLNGWCLYRLQRYSEAAETYLRARATTTDLASLLFDMGLNDLERGDPDWAAETYKKALEEVERQGSPLGCGTIAVALDDLNTAAEHPNPERDPAATDLLRQRLAEAYRTLAGKFAVTRATP</sequence>
<feature type="repeat" description="TPR" evidence="3">
    <location>
        <begin position="777"/>
        <end position="810"/>
    </location>
</feature>
<evidence type="ECO:0000256" key="4">
    <source>
        <dbReference type="SAM" id="MobiDB-lite"/>
    </source>
</evidence>
<keyword evidence="2 3" id="KW-0802">TPR repeat</keyword>
<dbReference type="Pfam" id="PF13432">
    <property type="entry name" value="TPR_16"/>
    <property type="match status" value="5"/>
</dbReference>
<protein>
    <submittedName>
        <fullName evidence="5">Tetratricopeptide repeat protein</fullName>
    </submittedName>
</protein>
<dbReference type="RefSeq" id="WP_328337019.1">
    <property type="nucleotide sequence ID" value="NZ_CP107906.1"/>
</dbReference>
<keyword evidence="6" id="KW-1185">Reference proteome</keyword>
<dbReference type="Proteomes" id="UP001341259">
    <property type="component" value="Chromosome"/>
</dbReference>
<evidence type="ECO:0000256" key="2">
    <source>
        <dbReference type="ARBA" id="ARBA00022803"/>
    </source>
</evidence>
<evidence type="ECO:0000256" key="3">
    <source>
        <dbReference type="PROSITE-ProRule" id="PRU00339"/>
    </source>
</evidence>
<feature type="repeat" description="TPR" evidence="3">
    <location>
        <begin position="811"/>
        <end position="844"/>
    </location>
</feature>
<dbReference type="SUPFAM" id="SSF81901">
    <property type="entry name" value="HCP-like"/>
    <property type="match status" value="1"/>
</dbReference>
<reference evidence="5 6" key="1">
    <citation type="submission" date="2022-10" db="EMBL/GenBank/DDBJ databases">
        <title>The complete genomes of actinobacterial strains from the NBC collection.</title>
        <authorList>
            <person name="Joergensen T.S."/>
            <person name="Alvarez Arevalo M."/>
            <person name="Sterndorff E.B."/>
            <person name="Faurdal D."/>
            <person name="Vuksanovic O."/>
            <person name="Mourched A.-S."/>
            <person name="Charusanti P."/>
            <person name="Shaw S."/>
            <person name="Blin K."/>
            <person name="Weber T."/>
        </authorList>
    </citation>
    <scope>NUCLEOTIDE SEQUENCE [LARGE SCALE GENOMIC DNA]</scope>
    <source>
        <strain evidence="5 6">NBC_00456</strain>
    </source>
</reference>
<accession>A0ABZ1NLN0</accession>
<dbReference type="PROSITE" id="PS50005">
    <property type="entry name" value="TPR"/>
    <property type="match status" value="9"/>
</dbReference>
<dbReference type="Gene3D" id="1.25.40.10">
    <property type="entry name" value="Tetratricopeptide repeat domain"/>
    <property type="match status" value="8"/>
</dbReference>